<dbReference type="Pfam" id="PF08240">
    <property type="entry name" value="ADH_N"/>
    <property type="match status" value="1"/>
</dbReference>
<evidence type="ECO:0000313" key="3">
    <source>
        <dbReference type="Proteomes" id="UP000250831"/>
    </source>
</evidence>
<evidence type="ECO:0000313" key="2">
    <source>
        <dbReference type="EMBL" id="PUV25135.1"/>
    </source>
</evidence>
<dbReference type="NCBIfam" id="TIGR02823">
    <property type="entry name" value="oxido_YhdH"/>
    <property type="match status" value="1"/>
</dbReference>
<dbReference type="InterPro" id="IPR051397">
    <property type="entry name" value="Zn-ADH-like_protein"/>
</dbReference>
<feature type="domain" description="Enoyl reductase (ER)" evidence="1">
    <location>
        <begin position="15"/>
        <end position="328"/>
    </location>
</feature>
<dbReference type="RefSeq" id="WP_108633468.1">
    <property type="nucleotide sequence ID" value="NZ_QCXX01000002.1"/>
</dbReference>
<dbReference type="InterPro" id="IPR013149">
    <property type="entry name" value="ADH-like_C"/>
</dbReference>
<dbReference type="InterPro" id="IPR014188">
    <property type="entry name" value="Acrylyl-CoA_reductase_AcuI"/>
</dbReference>
<dbReference type="SUPFAM" id="SSF51735">
    <property type="entry name" value="NAD(P)-binding Rossmann-fold domains"/>
    <property type="match status" value="1"/>
</dbReference>
<dbReference type="CDD" id="cd05280">
    <property type="entry name" value="MDR_yhdh_yhfp"/>
    <property type="match status" value="1"/>
</dbReference>
<evidence type="ECO:0000259" key="1">
    <source>
        <dbReference type="SMART" id="SM00829"/>
    </source>
</evidence>
<name>A0A363NWF4_9SPHI</name>
<dbReference type="PANTHER" id="PTHR43677">
    <property type="entry name" value="SHORT-CHAIN DEHYDROGENASE/REDUCTASE"/>
    <property type="match status" value="1"/>
</dbReference>
<dbReference type="AlphaFoldDB" id="A0A363NWF4"/>
<dbReference type="InterPro" id="IPR020843">
    <property type="entry name" value="ER"/>
</dbReference>
<comment type="caution">
    <text evidence="2">The sequence shown here is derived from an EMBL/GenBank/DDBJ whole genome shotgun (WGS) entry which is preliminary data.</text>
</comment>
<organism evidence="2 3">
    <name type="scientific">Sphingobacterium athyrii</name>
    <dbReference type="NCBI Taxonomy" id="2152717"/>
    <lineage>
        <taxon>Bacteria</taxon>
        <taxon>Pseudomonadati</taxon>
        <taxon>Bacteroidota</taxon>
        <taxon>Sphingobacteriia</taxon>
        <taxon>Sphingobacteriales</taxon>
        <taxon>Sphingobacteriaceae</taxon>
        <taxon>Sphingobacterium</taxon>
    </lineage>
</organism>
<dbReference type="Gene3D" id="3.40.50.720">
    <property type="entry name" value="NAD(P)-binding Rossmann-like Domain"/>
    <property type="match status" value="1"/>
</dbReference>
<dbReference type="SUPFAM" id="SSF50129">
    <property type="entry name" value="GroES-like"/>
    <property type="match status" value="1"/>
</dbReference>
<dbReference type="OrthoDB" id="9805663at2"/>
<dbReference type="GO" id="GO:0043957">
    <property type="term" value="F:acryloyl-CoA reductase (NADPH) activity"/>
    <property type="evidence" value="ECO:0007669"/>
    <property type="project" value="TreeGrafter"/>
</dbReference>
<dbReference type="InterPro" id="IPR013154">
    <property type="entry name" value="ADH-like_N"/>
</dbReference>
<dbReference type="Gene3D" id="3.90.180.10">
    <property type="entry name" value="Medium-chain alcohol dehydrogenases, catalytic domain"/>
    <property type="match status" value="1"/>
</dbReference>
<dbReference type="Proteomes" id="UP000250831">
    <property type="component" value="Unassembled WGS sequence"/>
</dbReference>
<proteinExistence type="predicted"/>
<accession>A0A363NWF4</accession>
<dbReference type="EMBL" id="QCXX01000002">
    <property type="protein sequence ID" value="PUV25135.1"/>
    <property type="molecule type" value="Genomic_DNA"/>
</dbReference>
<dbReference type="SMART" id="SM00829">
    <property type="entry name" value="PKS_ER"/>
    <property type="match status" value="1"/>
</dbReference>
<protein>
    <submittedName>
        <fullName evidence="2">Oxidoreductase</fullName>
    </submittedName>
</protein>
<dbReference type="PANTHER" id="PTHR43677:SF1">
    <property type="entry name" value="ACRYLYL-COA REDUCTASE ACUI-RELATED"/>
    <property type="match status" value="1"/>
</dbReference>
<dbReference type="InterPro" id="IPR036291">
    <property type="entry name" value="NAD(P)-bd_dom_sf"/>
</dbReference>
<dbReference type="InterPro" id="IPR011032">
    <property type="entry name" value="GroES-like_sf"/>
</dbReference>
<dbReference type="Pfam" id="PF00107">
    <property type="entry name" value="ADH_zinc_N"/>
    <property type="match status" value="1"/>
</dbReference>
<keyword evidence="3" id="KW-1185">Reference proteome</keyword>
<reference evidence="2 3" key="1">
    <citation type="submission" date="2018-04" db="EMBL/GenBank/DDBJ databases">
        <title>Sphingobacterium sp. M46 Genome.</title>
        <authorList>
            <person name="Cheng J."/>
            <person name="Li Y."/>
        </authorList>
    </citation>
    <scope>NUCLEOTIDE SEQUENCE [LARGE SCALE GENOMIC DNA]</scope>
    <source>
        <strain evidence="2 3">M46</strain>
    </source>
</reference>
<sequence length="330" mass="35127">MSRTFRALMVRESEGVYNTAVEEVTFGELNENDVLIEVEYSSVNYKDALSASGNKGVTRKFPHIPGIDAAGKVVSSKSGLFIEGESVIVTGYDLGMNTWGGFGQYISVPAGWVIRLPQGLTSFEAMCYGTAGLTAGISVFNLIKSGLTPDKGKIVVSGATGGVGSISTAILSKIGYDVVAISGKNNNDYIKNTLGASEVISREEFTSKYDVRAMSATDFAGGIDCVGGNILSGMIKSLKYGGAVTCCGNVASGDLATSIYPFILRGVRLIGIDSVEQPLSFKEEIWSFLADDFKPDFLSEMVQVISIDNLPEALKIILKGSAEKRFVVKH</sequence>
<gene>
    <name evidence="2" type="ORF">DCO56_09340</name>
</gene>